<protein>
    <recommendedName>
        <fullName evidence="9">Serine carboxypeptidase S28 family protein</fullName>
    </recommendedName>
</protein>
<dbReference type="EnsemblPlants" id="Zm00001eb257240_T001">
    <property type="protein sequence ID" value="Zm00001eb257240_P001"/>
    <property type="gene ID" value="Zm00001eb257240"/>
</dbReference>
<dbReference type="PANTHER" id="PTHR11010:SF38">
    <property type="entry name" value="LYSOSOMAL PRO-X CARBOXYPEPTIDASE"/>
    <property type="match status" value="1"/>
</dbReference>
<dbReference type="GO" id="GO:0070008">
    <property type="term" value="F:serine-type exopeptidase activity"/>
    <property type="evidence" value="ECO:0007669"/>
    <property type="project" value="InterPro"/>
</dbReference>
<dbReference type="Proteomes" id="UP000007305">
    <property type="component" value="Chromosome 5"/>
</dbReference>
<dbReference type="Gramene" id="Zm00001eb001300_T001">
    <property type="protein sequence ID" value="Zm00001eb001300_P001"/>
    <property type="gene ID" value="Zm00001eb001300"/>
</dbReference>
<accession>A0A804LCF4</accession>
<dbReference type="InterPro" id="IPR008758">
    <property type="entry name" value="Peptidase_S28"/>
</dbReference>
<evidence type="ECO:0000256" key="2">
    <source>
        <dbReference type="ARBA" id="ARBA00022670"/>
    </source>
</evidence>
<organism evidence="7 8">
    <name type="scientific">Zea mays</name>
    <name type="common">Maize</name>
    <dbReference type="NCBI Taxonomy" id="4577"/>
    <lineage>
        <taxon>Eukaryota</taxon>
        <taxon>Viridiplantae</taxon>
        <taxon>Streptophyta</taxon>
        <taxon>Embryophyta</taxon>
        <taxon>Tracheophyta</taxon>
        <taxon>Spermatophyta</taxon>
        <taxon>Magnoliopsida</taxon>
        <taxon>Liliopsida</taxon>
        <taxon>Poales</taxon>
        <taxon>Poaceae</taxon>
        <taxon>PACMAD clade</taxon>
        <taxon>Panicoideae</taxon>
        <taxon>Andropogonodae</taxon>
        <taxon>Andropogoneae</taxon>
        <taxon>Tripsacinae</taxon>
        <taxon>Zea</taxon>
    </lineage>
</organism>
<evidence type="ECO:0000256" key="1">
    <source>
        <dbReference type="ARBA" id="ARBA00011079"/>
    </source>
</evidence>
<keyword evidence="5" id="KW-0325">Glycoprotein</keyword>
<dbReference type="EnsemblPlants" id="Zm00001eb001300_T001">
    <property type="protein sequence ID" value="Zm00001eb001300_P001"/>
    <property type="gene ID" value="Zm00001eb001300"/>
</dbReference>
<evidence type="ECO:0000256" key="4">
    <source>
        <dbReference type="ARBA" id="ARBA00022801"/>
    </source>
</evidence>
<sequence>MPSTRTPPSRKVVAPRIPHPPPPLLPAINTHASHRAADPPPSSPSARRPWLDHFSFPGVGDEDEAVVFFQQRYLVGRGGGWAGPGGRIFFYCGNEGDIAWFAANSGLIWDAAPRFAARGNRSSAASLVSYSKAKAYSDSKSPAYLTAEQALADFAVLLTDLKRNLSEEGSPVVLFGGSYGGNSWKELDDQANKQDGLLKLSKTFHLCQTLKTSGDLSDWLSSAYSYLAMVDYPLPSEFLRPLPANPIKEVSP</sequence>
<evidence type="ECO:0000256" key="3">
    <source>
        <dbReference type="ARBA" id="ARBA00022729"/>
    </source>
</evidence>
<dbReference type="GO" id="GO:0008239">
    <property type="term" value="F:dipeptidyl-peptidase activity"/>
    <property type="evidence" value="ECO:0000318"/>
    <property type="project" value="GO_Central"/>
</dbReference>
<reference evidence="7" key="4">
    <citation type="submission" date="2021-05" db="UniProtKB">
        <authorList>
            <consortium name="EnsemblPlants"/>
        </authorList>
    </citation>
    <scope>IDENTIFICATION</scope>
    <source>
        <strain evidence="7">cv. B73</strain>
    </source>
</reference>
<dbReference type="PANTHER" id="PTHR11010">
    <property type="entry name" value="PROTEASE S28 PRO-X CARBOXYPEPTIDASE-RELATED"/>
    <property type="match status" value="1"/>
</dbReference>
<keyword evidence="2" id="KW-0645">Protease</keyword>
<dbReference type="GO" id="GO:0006508">
    <property type="term" value="P:proteolysis"/>
    <property type="evidence" value="ECO:0007669"/>
    <property type="project" value="UniProtKB-KW"/>
</dbReference>
<evidence type="ECO:0008006" key="9">
    <source>
        <dbReference type="Google" id="ProtNLM"/>
    </source>
</evidence>
<dbReference type="Gramene" id="Zm00001eb257240_T001">
    <property type="protein sequence ID" value="Zm00001eb257240_P001"/>
    <property type="gene ID" value="Zm00001eb257240"/>
</dbReference>
<keyword evidence="8" id="KW-1185">Reference proteome</keyword>
<dbReference type="Proteomes" id="UP000007305">
    <property type="component" value="Chromosome 1"/>
</dbReference>
<dbReference type="Gene3D" id="3.40.50.1820">
    <property type="entry name" value="alpha/beta hydrolase"/>
    <property type="match status" value="1"/>
</dbReference>
<feature type="region of interest" description="Disordered" evidence="6">
    <location>
        <begin position="1"/>
        <end position="49"/>
    </location>
</feature>
<dbReference type="AlphaFoldDB" id="A0A804LCF4"/>
<reference evidence="8" key="2">
    <citation type="submission" date="2015-12" db="EMBL/GenBank/DDBJ databases">
        <title>Update maize B73 reference genome by single molecule sequencing technologies.</title>
        <authorList>
            <consortium name="Maize Genome Sequencing Project"/>
            <person name="Ware D."/>
        </authorList>
    </citation>
    <scope>NUCLEOTIDE SEQUENCE [LARGE SCALE GENOMIC DNA]</scope>
    <source>
        <strain evidence="8">cv. B73</strain>
    </source>
</reference>
<evidence type="ECO:0000256" key="5">
    <source>
        <dbReference type="ARBA" id="ARBA00023180"/>
    </source>
</evidence>
<evidence type="ECO:0000313" key="8">
    <source>
        <dbReference type="Proteomes" id="UP000007305"/>
    </source>
</evidence>
<proteinExistence type="inferred from homology"/>
<evidence type="ECO:0000313" key="7">
    <source>
        <dbReference type="EnsemblPlants" id="Zm00001eb001300_P001"/>
    </source>
</evidence>
<keyword evidence="4" id="KW-0378">Hydrolase</keyword>
<dbReference type="Pfam" id="PF05577">
    <property type="entry name" value="Peptidase_S28"/>
    <property type="match status" value="1"/>
</dbReference>
<reference evidence="8" key="1">
    <citation type="journal article" date="2009" name="Science">
        <title>The B73 maize genome: complexity, diversity, and dynamics.</title>
        <authorList>
            <person name="Schnable P.S."/>
            <person name="Ware D."/>
            <person name="Fulton R.S."/>
            <person name="Stein J.C."/>
            <person name="Wei F."/>
            <person name="Pasternak S."/>
            <person name="Liang C."/>
            <person name="Zhang J."/>
            <person name="Fulton L."/>
            <person name="Graves T.A."/>
            <person name="Minx P."/>
            <person name="Reily A.D."/>
            <person name="Courtney L."/>
            <person name="Kruchowski S.S."/>
            <person name="Tomlinson C."/>
            <person name="Strong C."/>
            <person name="Delehaunty K."/>
            <person name="Fronick C."/>
            <person name="Courtney B."/>
            <person name="Rock S.M."/>
            <person name="Belter E."/>
            <person name="Du F."/>
            <person name="Kim K."/>
            <person name="Abbott R.M."/>
            <person name="Cotton M."/>
            <person name="Levy A."/>
            <person name="Marchetto P."/>
            <person name="Ochoa K."/>
            <person name="Jackson S.M."/>
            <person name="Gillam B."/>
            <person name="Chen W."/>
            <person name="Yan L."/>
            <person name="Higginbotham J."/>
            <person name="Cardenas M."/>
            <person name="Waligorski J."/>
            <person name="Applebaum E."/>
            <person name="Phelps L."/>
            <person name="Falcone J."/>
            <person name="Kanchi K."/>
            <person name="Thane T."/>
            <person name="Scimone A."/>
            <person name="Thane N."/>
            <person name="Henke J."/>
            <person name="Wang T."/>
            <person name="Ruppert J."/>
            <person name="Shah N."/>
            <person name="Rotter K."/>
            <person name="Hodges J."/>
            <person name="Ingenthron E."/>
            <person name="Cordes M."/>
            <person name="Kohlberg S."/>
            <person name="Sgro J."/>
            <person name="Delgado B."/>
            <person name="Mead K."/>
            <person name="Chinwalla A."/>
            <person name="Leonard S."/>
            <person name="Crouse K."/>
            <person name="Collura K."/>
            <person name="Kudrna D."/>
            <person name="Currie J."/>
            <person name="He R."/>
            <person name="Angelova A."/>
            <person name="Rajasekar S."/>
            <person name="Mueller T."/>
            <person name="Lomeli R."/>
            <person name="Scara G."/>
            <person name="Ko A."/>
            <person name="Delaney K."/>
            <person name="Wissotski M."/>
            <person name="Lopez G."/>
            <person name="Campos D."/>
            <person name="Braidotti M."/>
            <person name="Ashley E."/>
            <person name="Golser W."/>
            <person name="Kim H."/>
            <person name="Lee S."/>
            <person name="Lin J."/>
            <person name="Dujmic Z."/>
            <person name="Kim W."/>
            <person name="Talag J."/>
            <person name="Zuccolo A."/>
            <person name="Fan C."/>
            <person name="Sebastian A."/>
            <person name="Kramer M."/>
            <person name="Spiegel L."/>
            <person name="Nascimento L."/>
            <person name="Zutavern T."/>
            <person name="Miller B."/>
            <person name="Ambroise C."/>
            <person name="Muller S."/>
            <person name="Spooner W."/>
            <person name="Narechania A."/>
            <person name="Ren L."/>
            <person name="Wei S."/>
            <person name="Kumari S."/>
            <person name="Faga B."/>
            <person name="Levy M.J."/>
            <person name="McMahan L."/>
            <person name="Van Buren P."/>
            <person name="Vaughn M.W."/>
            <person name="Ying K."/>
            <person name="Yeh C.-T."/>
            <person name="Emrich S.J."/>
            <person name="Jia Y."/>
            <person name="Kalyanaraman A."/>
            <person name="Hsia A.-P."/>
            <person name="Barbazuk W.B."/>
            <person name="Baucom R.S."/>
            <person name="Brutnell T.P."/>
            <person name="Carpita N.C."/>
            <person name="Chaparro C."/>
            <person name="Chia J.-M."/>
            <person name="Deragon J.-M."/>
            <person name="Estill J.C."/>
            <person name="Fu Y."/>
            <person name="Jeddeloh J.A."/>
            <person name="Han Y."/>
            <person name="Lee H."/>
            <person name="Li P."/>
            <person name="Lisch D.R."/>
            <person name="Liu S."/>
            <person name="Liu Z."/>
            <person name="Nagel D.H."/>
            <person name="McCann M.C."/>
            <person name="SanMiguel P."/>
            <person name="Myers A.M."/>
            <person name="Nettleton D."/>
            <person name="Nguyen J."/>
            <person name="Penning B.W."/>
            <person name="Ponnala L."/>
            <person name="Schneider K.L."/>
            <person name="Schwartz D.C."/>
            <person name="Sharma A."/>
            <person name="Soderlund C."/>
            <person name="Springer N.M."/>
            <person name="Sun Q."/>
            <person name="Wang H."/>
            <person name="Waterman M."/>
            <person name="Westerman R."/>
            <person name="Wolfgruber T.K."/>
            <person name="Yang L."/>
            <person name="Yu Y."/>
            <person name="Zhang L."/>
            <person name="Zhou S."/>
            <person name="Zhu Q."/>
            <person name="Bennetzen J.L."/>
            <person name="Dawe R.K."/>
            <person name="Jiang J."/>
            <person name="Jiang N."/>
            <person name="Presting G.G."/>
            <person name="Wessler S.R."/>
            <person name="Aluru S."/>
            <person name="Martienssen R.A."/>
            <person name="Clifton S.W."/>
            <person name="McCombie W.R."/>
            <person name="Wing R.A."/>
            <person name="Wilson R.K."/>
        </authorList>
    </citation>
    <scope>NUCLEOTIDE SEQUENCE [LARGE SCALE GENOMIC DNA]</scope>
    <source>
        <strain evidence="8">cv. B73</strain>
    </source>
</reference>
<name>A0A804LCF4_MAIZE</name>
<keyword evidence="3" id="KW-0732">Signal</keyword>
<evidence type="ECO:0000256" key="6">
    <source>
        <dbReference type="SAM" id="MobiDB-lite"/>
    </source>
</evidence>
<reference evidence="7" key="3">
    <citation type="submission" date="2019-07" db="EMBL/GenBank/DDBJ databases">
        <authorList>
            <person name="Seetharam A."/>
            <person name="Woodhouse M."/>
            <person name="Cannon E."/>
        </authorList>
    </citation>
    <scope>NUCLEOTIDE SEQUENCE [LARGE SCALE GENOMIC DNA]</scope>
    <source>
        <strain evidence="7">cv. B73</strain>
    </source>
</reference>
<comment type="similarity">
    <text evidence="1">Belongs to the peptidase S28 family.</text>
</comment>
<dbReference type="InterPro" id="IPR029058">
    <property type="entry name" value="AB_hydrolase_fold"/>
</dbReference>
<dbReference type="SUPFAM" id="SSF53474">
    <property type="entry name" value="alpha/beta-Hydrolases"/>
    <property type="match status" value="1"/>
</dbReference>